<accession>A0A061D770</accession>
<feature type="chain" id="PRO_5001596039" description="6-Cys domain-containing protein" evidence="8">
    <location>
        <begin position="25"/>
        <end position="957"/>
    </location>
</feature>
<keyword evidence="7" id="KW-0325">Glycoprotein</keyword>
<dbReference type="EMBL" id="LK391707">
    <property type="protein sequence ID" value="CDR94759.1"/>
    <property type="molecule type" value="Genomic_DNA"/>
</dbReference>
<keyword evidence="6" id="KW-1015">Disulfide bond</keyword>
<evidence type="ECO:0000259" key="9">
    <source>
        <dbReference type="PROSITE" id="PS51701"/>
    </source>
</evidence>
<protein>
    <recommendedName>
        <fullName evidence="9">6-Cys domain-containing protein</fullName>
    </recommendedName>
</protein>
<evidence type="ECO:0000256" key="4">
    <source>
        <dbReference type="ARBA" id="ARBA00022729"/>
    </source>
</evidence>
<gene>
    <name evidence="10" type="ORF">BBBOND_0110570</name>
</gene>
<dbReference type="GO" id="GO:0009986">
    <property type="term" value="C:cell surface"/>
    <property type="evidence" value="ECO:0007669"/>
    <property type="project" value="UniProtKB-SubCell"/>
</dbReference>
<dbReference type="InterPro" id="IPR010884">
    <property type="entry name" value="6_CYS_dom"/>
</dbReference>
<dbReference type="KEGG" id="bbig:BBBOND_0110570"/>
<evidence type="ECO:0000313" key="11">
    <source>
        <dbReference type="Proteomes" id="UP000033188"/>
    </source>
</evidence>
<dbReference type="Gene3D" id="2.60.40.2860">
    <property type="match status" value="1"/>
</dbReference>
<feature type="domain" description="6-Cys" evidence="9">
    <location>
        <begin position="827"/>
        <end position="957"/>
    </location>
</feature>
<keyword evidence="4 8" id="KW-0732">Signal</keyword>
<name>A0A061D770_BABBI</name>
<evidence type="ECO:0000256" key="8">
    <source>
        <dbReference type="SAM" id="SignalP"/>
    </source>
</evidence>
<dbReference type="GeneID" id="24563300"/>
<feature type="signal peptide" evidence="8">
    <location>
        <begin position="1"/>
        <end position="24"/>
    </location>
</feature>
<keyword evidence="11" id="KW-1185">Reference proteome</keyword>
<dbReference type="OrthoDB" id="365660at2759"/>
<evidence type="ECO:0000256" key="3">
    <source>
        <dbReference type="ARBA" id="ARBA00022475"/>
    </source>
</evidence>
<dbReference type="VEuPathDB" id="PiroplasmaDB:BBBOND_0110570"/>
<reference evidence="11" key="1">
    <citation type="journal article" date="2014" name="Nucleic Acids Res.">
        <title>The evolutionary dynamics of variant antigen genes in Babesia reveal a history of genomic innovation underlying host-parasite interaction.</title>
        <authorList>
            <person name="Jackson A.P."/>
            <person name="Otto T.D."/>
            <person name="Darby A."/>
            <person name="Ramaprasad A."/>
            <person name="Xia D."/>
            <person name="Echaide I.E."/>
            <person name="Farber M."/>
            <person name="Gahlot S."/>
            <person name="Gamble J."/>
            <person name="Gupta D."/>
            <person name="Gupta Y."/>
            <person name="Jackson L."/>
            <person name="Malandrin L."/>
            <person name="Malas T.B."/>
            <person name="Moussa E."/>
            <person name="Nair M."/>
            <person name="Reid A.J."/>
            <person name="Sanders M."/>
            <person name="Sharma J."/>
            <person name="Tracey A."/>
            <person name="Quail M.A."/>
            <person name="Weir W."/>
            <person name="Wastling J.M."/>
            <person name="Hall N."/>
            <person name="Willadsen P."/>
            <person name="Lingelbach K."/>
            <person name="Shiels B."/>
            <person name="Tait A."/>
            <person name="Berriman M."/>
            <person name="Allred D.R."/>
            <person name="Pain A."/>
        </authorList>
    </citation>
    <scope>NUCLEOTIDE SEQUENCE [LARGE SCALE GENOMIC DNA]</scope>
    <source>
        <strain evidence="11">Bond</strain>
    </source>
</reference>
<evidence type="ECO:0000256" key="5">
    <source>
        <dbReference type="ARBA" id="ARBA00023136"/>
    </source>
</evidence>
<evidence type="ECO:0000256" key="1">
    <source>
        <dbReference type="ARBA" id="ARBA00004236"/>
    </source>
</evidence>
<dbReference type="InterPro" id="IPR038160">
    <property type="entry name" value="6_CYS_dom_sf"/>
</dbReference>
<keyword evidence="5" id="KW-0472">Membrane</keyword>
<evidence type="ECO:0000256" key="7">
    <source>
        <dbReference type="ARBA" id="ARBA00023180"/>
    </source>
</evidence>
<dbReference type="Pfam" id="PF07422">
    <property type="entry name" value="s48_45"/>
    <property type="match status" value="1"/>
</dbReference>
<dbReference type="RefSeq" id="XP_012766945.1">
    <property type="nucleotide sequence ID" value="XM_012911491.1"/>
</dbReference>
<proteinExistence type="predicted"/>
<dbReference type="AlphaFoldDB" id="A0A061D770"/>
<dbReference type="GO" id="GO:0005886">
    <property type="term" value="C:plasma membrane"/>
    <property type="evidence" value="ECO:0007669"/>
    <property type="project" value="UniProtKB-SubCell"/>
</dbReference>
<evidence type="ECO:0000256" key="2">
    <source>
        <dbReference type="ARBA" id="ARBA00004241"/>
    </source>
</evidence>
<comment type="subcellular location">
    <subcellularLocation>
        <location evidence="1">Cell membrane</location>
    </subcellularLocation>
    <subcellularLocation>
        <location evidence="2">Cell surface</location>
    </subcellularLocation>
</comment>
<organism evidence="10 11">
    <name type="scientific">Babesia bigemina</name>
    <dbReference type="NCBI Taxonomy" id="5866"/>
    <lineage>
        <taxon>Eukaryota</taxon>
        <taxon>Sar</taxon>
        <taxon>Alveolata</taxon>
        <taxon>Apicomplexa</taxon>
        <taxon>Aconoidasida</taxon>
        <taxon>Piroplasmida</taxon>
        <taxon>Babesiidae</taxon>
        <taxon>Babesia</taxon>
    </lineage>
</organism>
<sequence length="957" mass="108523">MAKLMRVPLAICAISLHLFEFIYAVEYDFIDSMSSLYTNAVVAFQMNMDDIGIASLTCPHQVNGTEYVWHPQSTSDHDVSLKTYVIEDGKFHSVLFSKVVVTEVPRSYAWKVSNDSQTELHIDLMDEYIHAITEERVVFICGPRDLVLSDALQGQLARLNGFRLIEEIPWTPVTSLVQEMSNIGKGLGVFFLNRRNTSLPLQGCGSRPSSLFASDNVTVDSETGTRSCVVDPVSESPIGFICEGRTEPDDCMRHLLDKMNRVVSAPTPHSYKHVYNRGKWVVARYFNGLALPRFNGECRCIDPLTGHVKARMEIRWKTEYVCDIASMIARNRLKPISGPWCSVMLHPGATFTIKLPKQTVKSAAADSEFEEDGDVDYDPSTVPLSQLPSTHEYETEFKPDMSLVVRQRQTIYDIDHYDEILIHEAFTGGAIEVDVSQVEGGEVTLKYRMDRPLALRKGYNSFLYHWTVISRNEYVLEKIRAVVNVSFAPTYRYNIIGCDRWRSGMFDPANDIGSLTIRYMRNGMPLTSEWLLDVRSGEEQAGIQCGDNEELLPNNCESTGYDLSSNQIAPFPTAVRNVTLYPVRGFQVFDMSFQNVPVSHACSCVDEHGYETSRLILKSNRREEYEYTVRREDANQRLLPYLLLPLNEVAYLHDHHASLRSIVLHNTPQRPIKLHWGTEFSMRCVLDDALYNGDDNAITLPNWLPYYVQFNHYTVETTAEGTMLVPKRKEDRIAGTKGGIEIIMLEDNNQYSYFTIKSNSGAILVSRDPDNSEYVPMIFVCGKELSESDFDQIDDVEYAADIPLTLTPLEEYTWNVVQIDVEMTDPYMQGCGITESRDTLFKPETPKLYDADRQQIGCKIDIQTAKEAAFYCPAPYVLDPPNCFDQVLVEGEVKNLSDISQSLVASHSNHFVTVRLYSSVVGPYEILRQTPPLECRCVTIKGIVLSTIQIENYYAKV</sequence>
<evidence type="ECO:0000256" key="6">
    <source>
        <dbReference type="ARBA" id="ARBA00023157"/>
    </source>
</evidence>
<keyword evidence="3" id="KW-1003">Cell membrane</keyword>
<dbReference type="PROSITE" id="PS51701">
    <property type="entry name" value="6_CYS"/>
    <property type="match status" value="1"/>
</dbReference>
<evidence type="ECO:0000313" key="10">
    <source>
        <dbReference type="EMBL" id="CDR94759.1"/>
    </source>
</evidence>
<dbReference type="Proteomes" id="UP000033188">
    <property type="component" value="Chromosome 1"/>
</dbReference>